<dbReference type="NCBIfam" id="TIGR00136">
    <property type="entry name" value="mnmG_gidA"/>
    <property type="match status" value="1"/>
</dbReference>
<dbReference type="InterPro" id="IPR002218">
    <property type="entry name" value="MnmG-rel"/>
</dbReference>
<gene>
    <name evidence="6" type="ORF">METZ01_LOCUS71204</name>
</gene>
<dbReference type="InterPro" id="IPR047001">
    <property type="entry name" value="MnmG_C_subdom"/>
</dbReference>
<dbReference type="AlphaFoldDB" id="A0A381TQP4"/>
<reference evidence="6" key="1">
    <citation type="submission" date="2018-05" db="EMBL/GenBank/DDBJ databases">
        <authorList>
            <person name="Lanie J.A."/>
            <person name="Ng W.-L."/>
            <person name="Kazmierczak K.M."/>
            <person name="Andrzejewski T.M."/>
            <person name="Davidsen T.M."/>
            <person name="Wayne K.J."/>
            <person name="Tettelin H."/>
            <person name="Glass J.I."/>
            <person name="Rusch D."/>
            <person name="Podicherti R."/>
            <person name="Tsui H.-C.T."/>
            <person name="Winkler M.E."/>
        </authorList>
    </citation>
    <scope>NUCLEOTIDE SEQUENCE</scope>
</reference>
<dbReference type="PROSITE" id="PS01281">
    <property type="entry name" value="GIDA_2"/>
    <property type="match status" value="1"/>
</dbReference>
<evidence type="ECO:0000259" key="5">
    <source>
        <dbReference type="SMART" id="SM01228"/>
    </source>
</evidence>
<dbReference type="InterPro" id="IPR026904">
    <property type="entry name" value="MnmG_C"/>
</dbReference>
<dbReference type="GO" id="GO:0005829">
    <property type="term" value="C:cytosol"/>
    <property type="evidence" value="ECO:0007669"/>
    <property type="project" value="TreeGrafter"/>
</dbReference>
<dbReference type="InterPro" id="IPR049312">
    <property type="entry name" value="GIDA_C_N"/>
</dbReference>
<feature type="domain" description="tRNA uridine 5-carboxymethylaminomethyl modification enzyme C-terminal subdomain" evidence="5">
    <location>
        <begin position="551"/>
        <end position="622"/>
    </location>
</feature>
<keyword evidence="4" id="KW-0274">FAD</keyword>
<evidence type="ECO:0000256" key="3">
    <source>
        <dbReference type="ARBA" id="ARBA00022630"/>
    </source>
</evidence>
<dbReference type="PANTHER" id="PTHR11806">
    <property type="entry name" value="GLUCOSE INHIBITED DIVISION PROTEIN A"/>
    <property type="match status" value="1"/>
</dbReference>
<dbReference type="SUPFAM" id="SSF51905">
    <property type="entry name" value="FAD/NAD(P)-binding domain"/>
    <property type="match status" value="1"/>
</dbReference>
<dbReference type="InterPro" id="IPR044920">
    <property type="entry name" value="MnmG_C_subdom_sf"/>
</dbReference>
<organism evidence="6">
    <name type="scientific">marine metagenome</name>
    <dbReference type="NCBI Taxonomy" id="408172"/>
    <lineage>
        <taxon>unclassified sequences</taxon>
        <taxon>metagenomes</taxon>
        <taxon>ecological metagenomes</taxon>
    </lineage>
</organism>
<dbReference type="GO" id="GO:0002098">
    <property type="term" value="P:tRNA wobble uridine modification"/>
    <property type="evidence" value="ECO:0007669"/>
    <property type="project" value="InterPro"/>
</dbReference>
<dbReference type="PANTHER" id="PTHR11806:SF0">
    <property type="entry name" value="PROTEIN MTO1 HOMOLOG, MITOCHONDRIAL"/>
    <property type="match status" value="1"/>
</dbReference>
<sequence length="635" mass="69845">MTSKNKYEAIVVGGGHAGTEAASVLSRMGHKTLLVTQDPATIGQMSCNPAIGGVGKGHLAKEIDALGGVMATAADQAGIHFKKLNSSKGRAVQATRAQADRALYRNAIQKSLLSQPNLTVVGGMVSSILLEGQTIKGVVTENGNTQLAGRVILTVGTFLNGKIHVGKEQLDGGRIGDRPSTKLADQLQEIAPRVGRLKTGTPPRILKKSINFDVLDEQPGDTPRPVFSFVGNRKQHPQQVSCHLAYTNQETHHIIKSSLAGSPLFDGSITGNGPRYCPSIEDKIVRFKDKTRHQIFIEPEGLESPEVYPNGISTSLDKKDQKRFVRSIKGFEAAIITKPGYAIEYDFFDPRDLSATLETRQVKGLFFAGQINGTTGYEEAAAQGILAGINAGLGLKNKEPWIPGREEAYIGVLSDDLVTRGTNEPYRMFTSRAEHRLLLREDNADSRLTPKGRELGIVDDDRWRIFCEKRNTIEKEKQRLTSIFVPAKTITKLDNSANQKTAEKTAYELLKRPGVNYAKLVSLPGVGKRKNQNKEKAFVKEQINEQIETDAKYEGYLFRQRKEVERQKTYKNTLLPEDINYSDLPGLSNEAKQKLKEFAPETIGQAARIQGVTPATLSVLLVHLKKRSLKKAEGL</sequence>
<name>A0A381TQP4_9ZZZZ</name>
<evidence type="ECO:0000256" key="2">
    <source>
        <dbReference type="ARBA" id="ARBA00007653"/>
    </source>
</evidence>
<dbReference type="Gene3D" id="1.10.150.570">
    <property type="entry name" value="GidA associated domain, C-terminal subdomain"/>
    <property type="match status" value="1"/>
</dbReference>
<dbReference type="FunFam" id="1.10.150.570:FF:000001">
    <property type="entry name" value="tRNA uridine 5-carboxymethylaminomethyl modification enzyme MnmG"/>
    <property type="match status" value="1"/>
</dbReference>
<proteinExistence type="inferred from homology"/>
<comment type="similarity">
    <text evidence="2">Belongs to the MnmG family.</text>
</comment>
<dbReference type="FunFam" id="3.50.50.60:FF:000002">
    <property type="entry name" value="tRNA uridine 5-carboxymethylaminomethyl modification enzyme MnmG"/>
    <property type="match status" value="1"/>
</dbReference>
<dbReference type="EMBL" id="UINC01004999">
    <property type="protein sequence ID" value="SVA18350.1"/>
    <property type="molecule type" value="Genomic_DNA"/>
</dbReference>
<dbReference type="Gene3D" id="1.10.10.1800">
    <property type="entry name" value="tRNA uridine 5-carboxymethylaminomethyl modification enzyme MnmG/GidA"/>
    <property type="match status" value="1"/>
</dbReference>
<dbReference type="SMART" id="SM01228">
    <property type="entry name" value="GIDA_assoc_3"/>
    <property type="match status" value="1"/>
</dbReference>
<dbReference type="PROSITE" id="PS01280">
    <property type="entry name" value="GIDA_1"/>
    <property type="match status" value="1"/>
</dbReference>
<dbReference type="InterPro" id="IPR036188">
    <property type="entry name" value="FAD/NAD-bd_sf"/>
</dbReference>
<comment type="cofactor">
    <cofactor evidence="1">
        <name>FAD</name>
        <dbReference type="ChEBI" id="CHEBI:57692"/>
    </cofactor>
</comment>
<dbReference type="GO" id="GO:0050660">
    <property type="term" value="F:flavin adenine dinucleotide binding"/>
    <property type="evidence" value="ECO:0007669"/>
    <property type="project" value="InterPro"/>
</dbReference>
<dbReference type="InterPro" id="IPR004416">
    <property type="entry name" value="MnmG"/>
</dbReference>
<dbReference type="Pfam" id="PF13932">
    <property type="entry name" value="SAM_GIDA_C"/>
    <property type="match status" value="1"/>
</dbReference>
<evidence type="ECO:0000256" key="4">
    <source>
        <dbReference type="ARBA" id="ARBA00022827"/>
    </source>
</evidence>
<protein>
    <recommendedName>
        <fullName evidence="5">tRNA uridine 5-carboxymethylaminomethyl modification enzyme C-terminal subdomain domain-containing protein</fullName>
    </recommendedName>
</protein>
<dbReference type="InterPro" id="IPR020595">
    <property type="entry name" value="MnmG-rel_CS"/>
</dbReference>
<dbReference type="InterPro" id="IPR040131">
    <property type="entry name" value="MnmG_N"/>
</dbReference>
<dbReference type="Pfam" id="PF21680">
    <property type="entry name" value="GIDA_C_1st"/>
    <property type="match status" value="1"/>
</dbReference>
<dbReference type="GO" id="GO:0030488">
    <property type="term" value="P:tRNA methylation"/>
    <property type="evidence" value="ECO:0007669"/>
    <property type="project" value="TreeGrafter"/>
</dbReference>
<dbReference type="Pfam" id="PF01134">
    <property type="entry name" value="GIDA"/>
    <property type="match status" value="1"/>
</dbReference>
<evidence type="ECO:0000313" key="6">
    <source>
        <dbReference type="EMBL" id="SVA18350.1"/>
    </source>
</evidence>
<keyword evidence="3" id="KW-0285">Flavoprotein</keyword>
<evidence type="ECO:0000256" key="1">
    <source>
        <dbReference type="ARBA" id="ARBA00001974"/>
    </source>
</evidence>
<dbReference type="Gene3D" id="3.50.50.60">
    <property type="entry name" value="FAD/NAD(P)-binding domain"/>
    <property type="match status" value="2"/>
</dbReference>
<dbReference type="HAMAP" id="MF_00129">
    <property type="entry name" value="MnmG_GidA"/>
    <property type="match status" value="1"/>
</dbReference>
<accession>A0A381TQP4</accession>